<dbReference type="PANTHER" id="PTHR43817">
    <property type="entry name" value="GLYCOSYL HYDROLASE"/>
    <property type="match status" value="1"/>
</dbReference>
<dbReference type="InterPro" id="IPR008979">
    <property type="entry name" value="Galactose-bd-like_sf"/>
</dbReference>
<dbReference type="InterPro" id="IPR054593">
    <property type="entry name" value="Beta-mannosidase-like_N2"/>
</dbReference>
<feature type="domain" description="Beta-mannosidase-like galactose-binding" evidence="3">
    <location>
        <begin position="1020"/>
        <end position="1100"/>
    </location>
</feature>
<name>F0S505_PSESL</name>
<dbReference type="EMBL" id="CP002545">
    <property type="protein sequence ID" value="ADY50922.1"/>
    <property type="molecule type" value="Genomic_DNA"/>
</dbReference>
<evidence type="ECO:0000313" key="5">
    <source>
        <dbReference type="Proteomes" id="UP000000310"/>
    </source>
</evidence>
<dbReference type="Pfam" id="PF17132">
    <property type="entry name" value="Glyco_hydro_106"/>
    <property type="match status" value="2"/>
</dbReference>
<sequence>MILGMQKIAFAQFERIKSYLADDSKLPESAKPWVFWYWMHSAFSREGITADLEAMKEAGIAGAYIAPIKGKTNPPLFEPVTETLTSEWWDIFKYAIQESERLGIKIALLPNDGFATAGGPWITPEMSMQKVVWTETFVKGGKTIQQKIEQPESYQGFYKDIAVYAFPMVEKSNLSTDHVKPKVTTSTGEEASFLAESGNKKNFGSANPCWIQYEFAEPFLCRSIKITVNNFNYQSNRLIIETSNDGKNFTKLTRLIPPRTGWLDWDAPVTHAIEPTTAKYFRFVYDPEGSEPGAEDLDAAKWKQSLKIAGISLSGAPKINHLEGKNGQVWRVSDRTTSSQIADQLCIPLNKVIDISTYLNKDGELKWKAPSGNWTILRIGHTSTGHKNETAGAGKGLESDKFNKEVAKIQFDKWFGEAKRVVGPELAKKVFSIFHVDSWECGSQNWSPVFEQEFLKRRGYSLKPYLPIMAGIPLESAEKSEQFLYDVRTTIAELINDNFFKTMKGLAKDNGVIFTSETTAPVMVGDGLTHFGTVDVPMGEFWHASPSHDKFGDMSDAISGAHIYGKNIVQAEAFTTIRMKWDEHPGNLKTVQDRNYALGTNKLVYHVYVHNPWMDRKPGMTLDGIGLYFQRDQTWWKPGKAWVDYTSRTQALLQEGNPVRDIAVFIGEEIPRRSILPDRFVNTLPGVFGEEVVQSEKIRLENKGLPTQRVVGVTTSANMAQPEDWINPLKGYAYDSFNPEVLYGAKVINGRVKFNNGADYGILVFPGKQQLNPNNKLMTLQTAKKMLDLVKEGATILVSDKPVAVPHQSDDKSQKEMLAVVDEIFEGNFIKANASNGKTIFYKTLGKGKVIKGPYEGNDFSLFNLDKDLIITENGKHAEKVAWNHRKSEDLDIYFIANQEERKRNIQFSFRLADKKAYVYQAVTGRLEKLDNYSAKGKRTDLALSLEPNQSIFILFHQQDNLAANKHNSSEGKDLLVLNNEWQLQFDESFGGPKEPVKTKNLFDWSQSANENIKYYSGTVKYTTHIKLNKSQIKSGNIFIDFAELSNIATVKVNGVDCGVVWTYPYQADISKALKSGNNLFEIEVNNTWANRLIGDQKLPEEKRVTKTTAPIRLQEEDLLKSGLIGPVKLIVK</sequence>
<dbReference type="STRING" id="762903.Pedsa_0340"/>
<evidence type="ECO:0000256" key="2">
    <source>
        <dbReference type="ARBA" id="ARBA00022801"/>
    </source>
</evidence>
<keyword evidence="5" id="KW-1185">Reference proteome</keyword>
<dbReference type="AlphaFoldDB" id="F0S505"/>
<evidence type="ECO:0000259" key="3">
    <source>
        <dbReference type="Pfam" id="PF22666"/>
    </source>
</evidence>
<reference evidence="4 5" key="1">
    <citation type="journal article" date="2011" name="Stand. Genomic Sci.">
        <title>Complete genome sequence of the gliding, heparinolytic Pedobacter saltans type strain (113).</title>
        <authorList>
            <person name="Liolios K."/>
            <person name="Sikorski J."/>
            <person name="Lu M."/>
            <person name="Nolan M."/>
            <person name="Lapidus A."/>
            <person name="Lucas S."/>
            <person name="Hammon N."/>
            <person name="Deshpande S."/>
            <person name="Cheng J.F."/>
            <person name="Tapia R."/>
            <person name="Han C."/>
            <person name="Goodwin L."/>
            <person name="Pitluck S."/>
            <person name="Huntemann M."/>
            <person name="Ivanova N."/>
            <person name="Pagani I."/>
            <person name="Mavromatis K."/>
            <person name="Ovchinikova G."/>
            <person name="Pati A."/>
            <person name="Chen A."/>
            <person name="Palaniappan K."/>
            <person name="Land M."/>
            <person name="Hauser L."/>
            <person name="Brambilla E.M."/>
            <person name="Kotsyurbenko O."/>
            <person name="Rohde M."/>
            <person name="Tindall B.J."/>
            <person name="Abt B."/>
            <person name="Goker M."/>
            <person name="Detter J.C."/>
            <person name="Woyke T."/>
            <person name="Bristow J."/>
            <person name="Eisen J.A."/>
            <person name="Markowitz V."/>
            <person name="Hugenholtz P."/>
            <person name="Klenk H.P."/>
            <person name="Kyrpides N.C."/>
        </authorList>
    </citation>
    <scope>NUCLEOTIDE SEQUENCE [LARGE SCALE GENOMIC DNA]</scope>
    <source>
        <strain evidence="5">ATCC 51119 / DSM 12145 / JCM 21818 / LMG 10337 / NBRC 100064 / NCIMB 13643</strain>
    </source>
</reference>
<protein>
    <submittedName>
        <fullName evidence="4">Glycoside hydrolase family 2 sugar binding protein</fullName>
    </submittedName>
</protein>
<proteinExistence type="predicted"/>
<dbReference type="NCBIfam" id="NF045579">
    <property type="entry name" value="rhamnoside_JR"/>
    <property type="match status" value="1"/>
</dbReference>
<reference evidence="5" key="2">
    <citation type="submission" date="2011-02" db="EMBL/GenBank/DDBJ databases">
        <title>The complete genome of Pedobacter saltans DSM 12145.</title>
        <authorList>
            <consortium name="US DOE Joint Genome Institute (JGI-PGF)"/>
            <person name="Lucas S."/>
            <person name="Copeland A."/>
            <person name="Lapidus A."/>
            <person name="Bruce D."/>
            <person name="Goodwin L."/>
            <person name="Pitluck S."/>
            <person name="Kyrpides N."/>
            <person name="Mavromatis K."/>
            <person name="Pagani I."/>
            <person name="Ivanova N."/>
            <person name="Ovchinnikova G."/>
            <person name="Lu M."/>
            <person name="Detter J.C."/>
            <person name="Han C."/>
            <person name="Land M."/>
            <person name="Hauser L."/>
            <person name="Markowitz V."/>
            <person name="Cheng J.-F."/>
            <person name="Hugenholtz P."/>
            <person name="Woyke T."/>
            <person name="Wu D."/>
            <person name="Tindall B."/>
            <person name="Pomrenke H.G."/>
            <person name="Brambilla E."/>
            <person name="Klenk H.-P."/>
            <person name="Eisen J.A."/>
        </authorList>
    </citation>
    <scope>NUCLEOTIDE SEQUENCE [LARGE SCALE GENOMIC DNA]</scope>
    <source>
        <strain evidence="5">ATCC 51119 / DSM 12145 / JCM 21818 / LMG 10337 / NBRC 100064 / NCIMB 13643</strain>
    </source>
</reference>
<evidence type="ECO:0000256" key="1">
    <source>
        <dbReference type="ARBA" id="ARBA00022729"/>
    </source>
</evidence>
<gene>
    <name evidence="4" type="ordered locus">Pedsa_0340</name>
</gene>
<dbReference type="KEGG" id="psn:Pedsa_0340"/>
<dbReference type="PANTHER" id="PTHR43817:SF1">
    <property type="entry name" value="HYDROLASE, FAMILY 43, PUTATIVE (AFU_ORTHOLOGUE AFUA_3G01660)-RELATED"/>
    <property type="match status" value="1"/>
</dbReference>
<evidence type="ECO:0000313" key="4">
    <source>
        <dbReference type="EMBL" id="ADY50922.1"/>
    </source>
</evidence>
<dbReference type="GO" id="GO:0004553">
    <property type="term" value="F:hydrolase activity, hydrolyzing O-glycosyl compounds"/>
    <property type="evidence" value="ECO:0007669"/>
    <property type="project" value="UniProtKB-ARBA"/>
</dbReference>
<dbReference type="SUPFAM" id="SSF49785">
    <property type="entry name" value="Galactose-binding domain-like"/>
    <property type="match status" value="2"/>
</dbReference>
<organism evidence="4 5">
    <name type="scientific">Pseudopedobacter saltans (strain ATCC 51119 / DSM 12145 / JCM 21818 / CCUG 39354 / LMG 10337 / NBRC 100064 / NCIMB 13643)</name>
    <name type="common">Pedobacter saltans</name>
    <dbReference type="NCBI Taxonomy" id="762903"/>
    <lineage>
        <taxon>Bacteria</taxon>
        <taxon>Pseudomonadati</taxon>
        <taxon>Bacteroidota</taxon>
        <taxon>Sphingobacteriia</taxon>
        <taxon>Sphingobacteriales</taxon>
        <taxon>Sphingobacteriaceae</taxon>
        <taxon>Pseudopedobacter</taxon>
    </lineage>
</organism>
<dbReference type="eggNOG" id="COG3250">
    <property type="taxonomic scope" value="Bacteria"/>
</dbReference>
<dbReference type="Gene3D" id="2.60.120.260">
    <property type="entry name" value="Galactose-binding domain-like"/>
    <property type="match status" value="2"/>
</dbReference>
<keyword evidence="1" id="KW-0732">Signal</keyword>
<dbReference type="OrthoDB" id="9761519at2"/>
<accession>F0S505</accession>
<dbReference type="Proteomes" id="UP000000310">
    <property type="component" value="Chromosome"/>
</dbReference>
<dbReference type="Pfam" id="PF22666">
    <property type="entry name" value="Glyco_hydro_2_N2"/>
    <property type="match status" value="1"/>
</dbReference>
<dbReference type="HOGENOM" id="CLU_003772_2_1_10"/>
<keyword evidence="2 4" id="KW-0378">Hydrolase</keyword>